<accession>A0A7C8IBF1</accession>
<dbReference type="AlphaFoldDB" id="A0A7C8IBF1"/>
<keyword evidence="3" id="KW-1185">Reference proteome</keyword>
<dbReference type="EMBL" id="JAADJZ010000008">
    <property type="protein sequence ID" value="KAF2872911.1"/>
    <property type="molecule type" value="Genomic_DNA"/>
</dbReference>
<feature type="region of interest" description="Disordered" evidence="1">
    <location>
        <begin position="1"/>
        <end position="36"/>
    </location>
</feature>
<sequence length="190" mass="21140">MPLAPRLHARTHPKHQILHRSPRRPHPPPRRSTQHESFWNCSSDVRAGRDNSCVSSCAVWNEFANFHRCRSASPLWWHACAWSVECRAGADTEYLPLGRIAWGRECEMRPRSSYMGGVVLLNQSCEYVGMLFRSPGRGIDGMPGWITGVCTMHCVPAGKLGCLRVLHKGGTGVPRHDMCGTATHEGTSPT</sequence>
<evidence type="ECO:0000256" key="1">
    <source>
        <dbReference type="SAM" id="MobiDB-lite"/>
    </source>
</evidence>
<proteinExistence type="predicted"/>
<gene>
    <name evidence="2" type="ORF">BDV95DRAFT_360398</name>
</gene>
<evidence type="ECO:0000313" key="2">
    <source>
        <dbReference type="EMBL" id="KAF2872911.1"/>
    </source>
</evidence>
<name>A0A7C8IBF1_9PLEO</name>
<protein>
    <submittedName>
        <fullName evidence="2">Uncharacterized protein</fullName>
    </submittedName>
</protein>
<organism evidence="2 3">
    <name type="scientific">Massariosphaeria phaeospora</name>
    <dbReference type="NCBI Taxonomy" id="100035"/>
    <lineage>
        <taxon>Eukaryota</taxon>
        <taxon>Fungi</taxon>
        <taxon>Dikarya</taxon>
        <taxon>Ascomycota</taxon>
        <taxon>Pezizomycotina</taxon>
        <taxon>Dothideomycetes</taxon>
        <taxon>Pleosporomycetidae</taxon>
        <taxon>Pleosporales</taxon>
        <taxon>Pleosporales incertae sedis</taxon>
        <taxon>Massariosphaeria</taxon>
    </lineage>
</organism>
<reference evidence="2 3" key="1">
    <citation type="submission" date="2020-01" db="EMBL/GenBank/DDBJ databases">
        <authorList>
            <consortium name="DOE Joint Genome Institute"/>
            <person name="Haridas S."/>
            <person name="Albert R."/>
            <person name="Binder M."/>
            <person name="Bloem J."/>
            <person name="Labutti K."/>
            <person name="Salamov A."/>
            <person name="Andreopoulos B."/>
            <person name="Baker S.E."/>
            <person name="Barry K."/>
            <person name="Bills G."/>
            <person name="Bluhm B.H."/>
            <person name="Cannon C."/>
            <person name="Castanera R."/>
            <person name="Culley D.E."/>
            <person name="Daum C."/>
            <person name="Ezra D."/>
            <person name="Gonzalez J.B."/>
            <person name="Henrissat B."/>
            <person name="Kuo A."/>
            <person name="Liang C."/>
            <person name="Lipzen A."/>
            <person name="Lutzoni F."/>
            <person name="Magnuson J."/>
            <person name="Mondo S."/>
            <person name="Nolan M."/>
            <person name="Ohm R."/>
            <person name="Pangilinan J."/>
            <person name="Park H.-J.H."/>
            <person name="Ramirez L."/>
            <person name="Alfaro M."/>
            <person name="Sun H."/>
            <person name="Tritt A."/>
            <person name="Yoshinaga Y."/>
            <person name="Zwiers L.-H.L."/>
            <person name="Turgeon B.G."/>
            <person name="Goodwin S.B."/>
            <person name="Spatafora J.W."/>
            <person name="Crous P.W."/>
            <person name="Grigoriev I.V."/>
        </authorList>
    </citation>
    <scope>NUCLEOTIDE SEQUENCE [LARGE SCALE GENOMIC DNA]</scope>
    <source>
        <strain evidence="2 3">CBS 611.86</strain>
    </source>
</reference>
<comment type="caution">
    <text evidence="2">The sequence shown here is derived from an EMBL/GenBank/DDBJ whole genome shotgun (WGS) entry which is preliminary data.</text>
</comment>
<feature type="compositionally biased region" description="Basic residues" evidence="1">
    <location>
        <begin position="7"/>
        <end position="29"/>
    </location>
</feature>
<dbReference type="Proteomes" id="UP000481861">
    <property type="component" value="Unassembled WGS sequence"/>
</dbReference>
<evidence type="ECO:0000313" key="3">
    <source>
        <dbReference type="Proteomes" id="UP000481861"/>
    </source>
</evidence>